<dbReference type="AlphaFoldDB" id="A0A5C3PIC1"/>
<evidence type="ECO:0000313" key="1">
    <source>
        <dbReference type="EMBL" id="TFK89535.1"/>
    </source>
</evidence>
<keyword evidence="2" id="KW-1185">Reference proteome</keyword>
<proteinExistence type="predicted"/>
<sequence length="658" mass="72844">MTAADYRVIDYPILLALSPVHIHSANSESASDTAIKKYRFLVDGFYDYDPTQRVHVSDMEEAMLETIRKREEYMHRSDSDFVVCTYECAHLPAPDTPSDASRRKAYEVIDDKWLDENAIRLFPRRPLATLKEGHNVLAVLTVIPLSRSTLPSSMVSEVNELPGHIHREQIAAAAQKRQSPSTGATLAQRLQTQNPRRIDAVYDGRPLSLMGPSITIYHTVFANFLKRMQESRHFTSDELDVAQNFVTQAAAYHGDGSKRHTELAPWTNKGVHAHFLRHTPISNSVGKFTPDGAVFASRETHDGFRALISAAELKTELGEGSGDPNAQAENVYVAYYSSREAQSVRDRSCCPALLIGLAGPTIQVSGAVFADQLVVQNLGDPVCVVPRLNTTGRSMLDDAGHRVAQLFYALRECLKELDDYYAALIQSITVPKRHLRSVGVMPGRPAPTSTGRAGLSPPPPMISPHFAQYKDDEGKSVTLTYTARLARDYPVKAVFVAEAKTDTETRTVVVKFTPAYCKDAHELLARASPPQAPKLRFCEFVESVGMWVVVMDYVEGKEVTNVLQDPVHIKSLEGAITALHADGFVFGDLREPNVLRVDDKVVLIDFDWCGKQGTARYPSDILLEEGAWHSGVQRGGLLEKVHDGFHFHALTGMKLPSV</sequence>
<dbReference type="InterPro" id="IPR011009">
    <property type="entry name" value="Kinase-like_dom_sf"/>
</dbReference>
<name>A0A5C3PIC1_9APHY</name>
<protein>
    <recommendedName>
        <fullName evidence="3">Protein kinase domain-containing protein</fullName>
    </recommendedName>
</protein>
<dbReference type="InParanoid" id="A0A5C3PIC1"/>
<accession>A0A5C3PIC1</accession>
<evidence type="ECO:0000313" key="2">
    <source>
        <dbReference type="Proteomes" id="UP000308197"/>
    </source>
</evidence>
<evidence type="ECO:0008006" key="3">
    <source>
        <dbReference type="Google" id="ProtNLM"/>
    </source>
</evidence>
<reference evidence="1 2" key="1">
    <citation type="journal article" date="2019" name="Nat. Ecol. Evol.">
        <title>Megaphylogeny resolves global patterns of mushroom evolution.</title>
        <authorList>
            <person name="Varga T."/>
            <person name="Krizsan K."/>
            <person name="Foldi C."/>
            <person name="Dima B."/>
            <person name="Sanchez-Garcia M."/>
            <person name="Sanchez-Ramirez S."/>
            <person name="Szollosi G.J."/>
            <person name="Szarkandi J.G."/>
            <person name="Papp V."/>
            <person name="Albert L."/>
            <person name="Andreopoulos W."/>
            <person name="Angelini C."/>
            <person name="Antonin V."/>
            <person name="Barry K.W."/>
            <person name="Bougher N.L."/>
            <person name="Buchanan P."/>
            <person name="Buyck B."/>
            <person name="Bense V."/>
            <person name="Catcheside P."/>
            <person name="Chovatia M."/>
            <person name="Cooper J."/>
            <person name="Damon W."/>
            <person name="Desjardin D."/>
            <person name="Finy P."/>
            <person name="Geml J."/>
            <person name="Haridas S."/>
            <person name="Hughes K."/>
            <person name="Justo A."/>
            <person name="Karasinski D."/>
            <person name="Kautmanova I."/>
            <person name="Kiss B."/>
            <person name="Kocsube S."/>
            <person name="Kotiranta H."/>
            <person name="LaButti K.M."/>
            <person name="Lechner B.E."/>
            <person name="Liimatainen K."/>
            <person name="Lipzen A."/>
            <person name="Lukacs Z."/>
            <person name="Mihaltcheva S."/>
            <person name="Morgado L.N."/>
            <person name="Niskanen T."/>
            <person name="Noordeloos M.E."/>
            <person name="Ohm R.A."/>
            <person name="Ortiz-Santana B."/>
            <person name="Ovrebo C."/>
            <person name="Racz N."/>
            <person name="Riley R."/>
            <person name="Savchenko A."/>
            <person name="Shiryaev A."/>
            <person name="Soop K."/>
            <person name="Spirin V."/>
            <person name="Szebenyi C."/>
            <person name="Tomsovsky M."/>
            <person name="Tulloss R.E."/>
            <person name="Uehling J."/>
            <person name="Grigoriev I.V."/>
            <person name="Vagvolgyi C."/>
            <person name="Papp T."/>
            <person name="Martin F.M."/>
            <person name="Miettinen O."/>
            <person name="Hibbett D.S."/>
            <person name="Nagy L.G."/>
        </authorList>
    </citation>
    <scope>NUCLEOTIDE SEQUENCE [LARGE SCALE GENOMIC DNA]</scope>
    <source>
        <strain evidence="1 2">HHB13444</strain>
    </source>
</reference>
<dbReference type="EMBL" id="ML211073">
    <property type="protein sequence ID" value="TFK89535.1"/>
    <property type="molecule type" value="Genomic_DNA"/>
</dbReference>
<dbReference type="SUPFAM" id="SSF56112">
    <property type="entry name" value="Protein kinase-like (PK-like)"/>
    <property type="match status" value="1"/>
</dbReference>
<gene>
    <name evidence="1" type="ORF">K466DRAFT_518820</name>
</gene>
<organism evidence="1 2">
    <name type="scientific">Polyporus arcularius HHB13444</name>
    <dbReference type="NCBI Taxonomy" id="1314778"/>
    <lineage>
        <taxon>Eukaryota</taxon>
        <taxon>Fungi</taxon>
        <taxon>Dikarya</taxon>
        <taxon>Basidiomycota</taxon>
        <taxon>Agaricomycotina</taxon>
        <taxon>Agaricomycetes</taxon>
        <taxon>Polyporales</taxon>
        <taxon>Polyporaceae</taxon>
        <taxon>Polyporus</taxon>
    </lineage>
</organism>
<dbReference type="STRING" id="1314778.A0A5C3PIC1"/>
<dbReference type="Proteomes" id="UP000308197">
    <property type="component" value="Unassembled WGS sequence"/>
</dbReference>